<reference evidence="2 4" key="1">
    <citation type="journal article" date="2012" name="Nature">
        <title>Algal genomes reveal evolutionary mosaicism and the fate of nucleomorphs.</title>
        <authorList>
            <consortium name="DOE Joint Genome Institute"/>
            <person name="Curtis B.A."/>
            <person name="Tanifuji G."/>
            <person name="Burki F."/>
            <person name="Gruber A."/>
            <person name="Irimia M."/>
            <person name="Maruyama S."/>
            <person name="Arias M.C."/>
            <person name="Ball S.G."/>
            <person name="Gile G.H."/>
            <person name="Hirakawa Y."/>
            <person name="Hopkins J.F."/>
            <person name="Kuo A."/>
            <person name="Rensing S.A."/>
            <person name="Schmutz J."/>
            <person name="Symeonidi A."/>
            <person name="Elias M."/>
            <person name="Eveleigh R.J."/>
            <person name="Herman E.K."/>
            <person name="Klute M.J."/>
            <person name="Nakayama T."/>
            <person name="Obornik M."/>
            <person name="Reyes-Prieto A."/>
            <person name="Armbrust E.V."/>
            <person name="Aves S.J."/>
            <person name="Beiko R.G."/>
            <person name="Coutinho P."/>
            <person name="Dacks J.B."/>
            <person name="Durnford D.G."/>
            <person name="Fast N.M."/>
            <person name="Green B.R."/>
            <person name="Grisdale C.J."/>
            <person name="Hempel F."/>
            <person name="Henrissat B."/>
            <person name="Hoppner M.P."/>
            <person name="Ishida K."/>
            <person name="Kim E."/>
            <person name="Koreny L."/>
            <person name="Kroth P.G."/>
            <person name="Liu Y."/>
            <person name="Malik S.B."/>
            <person name="Maier U.G."/>
            <person name="McRose D."/>
            <person name="Mock T."/>
            <person name="Neilson J.A."/>
            <person name="Onodera N.T."/>
            <person name="Poole A.M."/>
            <person name="Pritham E.J."/>
            <person name="Richards T.A."/>
            <person name="Rocap G."/>
            <person name="Roy S.W."/>
            <person name="Sarai C."/>
            <person name="Schaack S."/>
            <person name="Shirato S."/>
            <person name="Slamovits C.H."/>
            <person name="Spencer D.F."/>
            <person name="Suzuki S."/>
            <person name="Worden A.Z."/>
            <person name="Zauner S."/>
            <person name="Barry K."/>
            <person name="Bell C."/>
            <person name="Bharti A.K."/>
            <person name="Crow J.A."/>
            <person name="Grimwood J."/>
            <person name="Kramer R."/>
            <person name="Lindquist E."/>
            <person name="Lucas S."/>
            <person name="Salamov A."/>
            <person name="McFadden G.I."/>
            <person name="Lane C.E."/>
            <person name="Keeling P.J."/>
            <person name="Gray M.W."/>
            <person name="Grigoriev I.V."/>
            <person name="Archibald J.M."/>
        </authorList>
    </citation>
    <scope>NUCLEOTIDE SEQUENCE</scope>
    <source>
        <strain evidence="2 4">CCMP2712</strain>
    </source>
</reference>
<keyword evidence="4" id="KW-1185">Reference proteome</keyword>
<evidence type="ECO:0000313" key="4">
    <source>
        <dbReference type="Proteomes" id="UP000011087"/>
    </source>
</evidence>
<name>L1IAY7_GUITC</name>
<evidence type="ECO:0000313" key="2">
    <source>
        <dbReference type="EMBL" id="EKX33416.1"/>
    </source>
</evidence>
<dbReference type="EnsemblProtists" id="EKX33416">
    <property type="protein sequence ID" value="EKX33416"/>
    <property type="gene ID" value="GUITHDRAFT_156054"/>
</dbReference>
<proteinExistence type="predicted"/>
<dbReference type="RefSeq" id="XP_005820396.1">
    <property type="nucleotide sequence ID" value="XM_005820339.1"/>
</dbReference>
<reference evidence="3" key="3">
    <citation type="submission" date="2015-06" db="UniProtKB">
        <authorList>
            <consortium name="EnsemblProtists"/>
        </authorList>
    </citation>
    <scope>IDENTIFICATION</scope>
</reference>
<dbReference type="HOGENOM" id="CLU_1567005_0_0_1"/>
<protein>
    <submittedName>
        <fullName evidence="2 3">Uncharacterized protein</fullName>
    </submittedName>
</protein>
<dbReference type="AlphaFoldDB" id="L1IAY7"/>
<feature type="compositionally biased region" description="Low complexity" evidence="1">
    <location>
        <begin position="43"/>
        <end position="54"/>
    </location>
</feature>
<feature type="compositionally biased region" description="Basic and acidic residues" evidence="1">
    <location>
        <begin position="162"/>
        <end position="171"/>
    </location>
</feature>
<dbReference type="GeneID" id="17290137"/>
<feature type="compositionally biased region" description="Basic and acidic residues" evidence="1">
    <location>
        <begin position="102"/>
        <end position="112"/>
    </location>
</feature>
<gene>
    <name evidence="2" type="ORF">GUITHDRAFT_156054</name>
</gene>
<evidence type="ECO:0000313" key="3">
    <source>
        <dbReference type="EnsemblProtists" id="EKX33416"/>
    </source>
</evidence>
<dbReference type="KEGG" id="gtt:GUITHDRAFT_156054"/>
<feature type="region of interest" description="Disordered" evidence="1">
    <location>
        <begin position="151"/>
        <end position="171"/>
    </location>
</feature>
<reference evidence="4" key="2">
    <citation type="submission" date="2012-11" db="EMBL/GenBank/DDBJ databases">
        <authorList>
            <person name="Kuo A."/>
            <person name="Curtis B.A."/>
            <person name="Tanifuji G."/>
            <person name="Burki F."/>
            <person name="Gruber A."/>
            <person name="Irimia M."/>
            <person name="Maruyama S."/>
            <person name="Arias M.C."/>
            <person name="Ball S.G."/>
            <person name="Gile G.H."/>
            <person name="Hirakawa Y."/>
            <person name="Hopkins J.F."/>
            <person name="Rensing S.A."/>
            <person name="Schmutz J."/>
            <person name="Symeonidi A."/>
            <person name="Elias M."/>
            <person name="Eveleigh R.J."/>
            <person name="Herman E.K."/>
            <person name="Klute M.J."/>
            <person name="Nakayama T."/>
            <person name="Obornik M."/>
            <person name="Reyes-Prieto A."/>
            <person name="Armbrust E.V."/>
            <person name="Aves S.J."/>
            <person name="Beiko R.G."/>
            <person name="Coutinho P."/>
            <person name="Dacks J.B."/>
            <person name="Durnford D.G."/>
            <person name="Fast N.M."/>
            <person name="Green B.R."/>
            <person name="Grisdale C."/>
            <person name="Hempe F."/>
            <person name="Henrissat B."/>
            <person name="Hoppner M.P."/>
            <person name="Ishida K.-I."/>
            <person name="Kim E."/>
            <person name="Koreny L."/>
            <person name="Kroth P.G."/>
            <person name="Liu Y."/>
            <person name="Malik S.-B."/>
            <person name="Maier U.G."/>
            <person name="McRose D."/>
            <person name="Mock T."/>
            <person name="Neilson J.A."/>
            <person name="Onodera N.T."/>
            <person name="Poole A.M."/>
            <person name="Pritham E.J."/>
            <person name="Richards T.A."/>
            <person name="Rocap G."/>
            <person name="Roy S.W."/>
            <person name="Sarai C."/>
            <person name="Schaack S."/>
            <person name="Shirato S."/>
            <person name="Slamovits C.H."/>
            <person name="Spencer D.F."/>
            <person name="Suzuki S."/>
            <person name="Worden A.Z."/>
            <person name="Zauner S."/>
            <person name="Barry K."/>
            <person name="Bell C."/>
            <person name="Bharti A.K."/>
            <person name="Crow J.A."/>
            <person name="Grimwood J."/>
            <person name="Kramer R."/>
            <person name="Lindquist E."/>
            <person name="Lucas S."/>
            <person name="Salamov A."/>
            <person name="McFadden G.I."/>
            <person name="Lane C.E."/>
            <person name="Keeling P.J."/>
            <person name="Gray M.W."/>
            <person name="Grigoriev I.V."/>
            <person name="Archibald J.M."/>
        </authorList>
    </citation>
    <scope>NUCLEOTIDE SEQUENCE</scope>
    <source>
        <strain evidence="4">CCMP2712</strain>
    </source>
</reference>
<accession>L1IAY7</accession>
<organism evidence="2">
    <name type="scientific">Guillardia theta (strain CCMP2712)</name>
    <name type="common">Cryptophyte</name>
    <dbReference type="NCBI Taxonomy" id="905079"/>
    <lineage>
        <taxon>Eukaryota</taxon>
        <taxon>Cryptophyceae</taxon>
        <taxon>Pyrenomonadales</taxon>
        <taxon>Geminigeraceae</taxon>
        <taxon>Guillardia</taxon>
    </lineage>
</organism>
<feature type="compositionally biased region" description="Polar residues" evidence="1">
    <location>
        <begin position="68"/>
        <end position="83"/>
    </location>
</feature>
<dbReference type="PaxDb" id="55529-EKX33416"/>
<feature type="compositionally biased region" description="Low complexity" evidence="1">
    <location>
        <begin position="1"/>
        <end position="25"/>
    </location>
</feature>
<dbReference type="Proteomes" id="UP000011087">
    <property type="component" value="Unassembled WGS sequence"/>
</dbReference>
<sequence length="171" mass="17938">MSATDAGTGSSAHASSSAGWASPPSVDLNAARRSPRDRMNIDHLLSSSRSPWSPRHFRESRPVLQPPRFTNSFQDATAVQRPTTGKGISLQPVRSLAPGFDAESHSDQHGSDSDGQAEIAGTSADLRAPAGETAASGSLRYLPVHLFVAAVGDGDVNPDTPPKTKEILDQA</sequence>
<feature type="non-terminal residue" evidence="2">
    <location>
        <position position="171"/>
    </location>
</feature>
<feature type="region of interest" description="Disordered" evidence="1">
    <location>
        <begin position="1"/>
        <end position="135"/>
    </location>
</feature>
<dbReference type="EMBL" id="JH993143">
    <property type="protein sequence ID" value="EKX33416.1"/>
    <property type="molecule type" value="Genomic_DNA"/>
</dbReference>
<evidence type="ECO:0000256" key="1">
    <source>
        <dbReference type="SAM" id="MobiDB-lite"/>
    </source>
</evidence>